<sequence length="72" mass="7966">MTTPEVSDLLRNAKWRTAARSASTNCVEVATLNRAHVAVRDSKDRSGPVLFFGRDAWQGFLAGIRDGEFDRA</sequence>
<evidence type="ECO:0000313" key="2">
    <source>
        <dbReference type="EMBL" id="GGK00794.1"/>
    </source>
</evidence>
<dbReference type="InterPro" id="IPR007278">
    <property type="entry name" value="DUF397"/>
</dbReference>
<protein>
    <submittedName>
        <fullName evidence="2">Transcriptional regulator</fullName>
    </submittedName>
</protein>
<gene>
    <name evidence="2" type="ORF">GCM10010123_33400</name>
</gene>
<reference evidence="2" key="2">
    <citation type="submission" date="2020-09" db="EMBL/GenBank/DDBJ databases">
        <authorList>
            <person name="Sun Q."/>
            <person name="Ohkuma M."/>
        </authorList>
    </citation>
    <scope>NUCLEOTIDE SEQUENCE</scope>
    <source>
        <strain evidence="2">JCM 3090</strain>
    </source>
</reference>
<proteinExistence type="predicted"/>
<name>A0A8J3B799_9ACTN</name>
<evidence type="ECO:0000313" key="3">
    <source>
        <dbReference type="Proteomes" id="UP000649739"/>
    </source>
</evidence>
<reference evidence="2" key="1">
    <citation type="journal article" date="2014" name="Int. J. Syst. Evol. Microbiol.">
        <title>Complete genome sequence of Corynebacterium casei LMG S-19264T (=DSM 44701T), isolated from a smear-ripened cheese.</title>
        <authorList>
            <consortium name="US DOE Joint Genome Institute (JGI-PGF)"/>
            <person name="Walter F."/>
            <person name="Albersmeier A."/>
            <person name="Kalinowski J."/>
            <person name="Ruckert C."/>
        </authorList>
    </citation>
    <scope>NUCLEOTIDE SEQUENCE</scope>
    <source>
        <strain evidence="2">JCM 3090</strain>
    </source>
</reference>
<keyword evidence="3" id="KW-1185">Reference proteome</keyword>
<dbReference type="EMBL" id="BMQB01000007">
    <property type="protein sequence ID" value="GGK00794.1"/>
    <property type="molecule type" value="Genomic_DNA"/>
</dbReference>
<dbReference type="Pfam" id="PF04149">
    <property type="entry name" value="DUF397"/>
    <property type="match status" value="1"/>
</dbReference>
<comment type="caution">
    <text evidence="2">The sequence shown here is derived from an EMBL/GenBank/DDBJ whole genome shotgun (WGS) entry which is preliminary data.</text>
</comment>
<organism evidence="2 3">
    <name type="scientific">Pilimelia anulata</name>
    <dbReference type="NCBI Taxonomy" id="53371"/>
    <lineage>
        <taxon>Bacteria</taxon>
        <taxon>Bacillati</taxon>
        <taxon>Actinomycetota</taxon>
        <taxon>Actinomycetes</taxon>
        <taxon>Micromonosporales</taxon>
        <taxon>Micromonosporaceae</taxon>
        <taxon>Pilimelia</taxon>
    </lineage>
</organism>
<dbReference type="AlphaFoldDB" id="A0A8J3B799"/>
<feature type="domain" description="DUF397" evidence="1">
    <location>
        <begin position="13"/>
        <end position="65"/>
    </location>
</feature>
<evidence type="ECO:0000259" key="1">
    <source>
        <dbReference type="Pfam" id="PF04149"/>
    </source>
</evidence>
<dbReference type="Proteomes" id="UP000649739">
    <property type="component" value="Unassembled WGS sequence"/>
</dbReference>
<accession>A0A8J3B799</accession>
<dbReference type="RefSeq" id="WP_189171097.1">
    <property type="nucleotide sequence ID" value="NZ_BMQB01000007.1"/>
</dbReference>